<feature type="compositionally biased region" description="Basic residues" evidence="1">
    <location>
        <begin position="1"/>
        <end position="13"/>
    </location>
</feature>
<dbReference type="HOGENOM" id="CLU_2638578_0_0_1"/>
<evidence type="ECO:0000313" key="3">
    <source>
        <dbReference type="Proteomes" id="UP000031192"/>
    </source>
</evidence>
<dbReference type="AlphaFoldDB" id="A0A0B4I3H3"/>
<accession>A0A0B4I3H3</accession>
<reference evidence="2 3" key="1">
    <citation type="journal article" date="2014" name="Proc. Natl. Acad. Sci. U.S.A.">
        <title>Trajectory and genomic determinants of fungal-pathogen speciation and host adaptation.</title>
        <authorList>
            <person name="Hu X."/>
            <person name="Xiao G."/>
            <person name="Zheng P."/>
            <person name="Shang Y."/>
            <person name="Su Y."/>
            <person name="Zhang X."/>
            <person name="Liu X."/>
            <person name="Zhan S."/>
            <person name="St Leger R.J."/>
            <person name="Wang C."/>
        </authorList>
    </citation>
    <scope>NUCLEOTIDE SEQUENCE [LARGE SCALE GENOMIC DNA]</scope>
    <source>
        <strain evidence="2 3">ARSEF 977</strain>
    </source>
</reference>
<dbReference type="Proteomes" id="UP000031192">
    <property type="component" value="Unassembled WGS sequence"/>
</dbReference>
<name>A0A0B4I3H3_METGA</name>
<comment type="caution">
    <text evidence="2">The sequence shown here is derived from an EMBL/GenBank/DDBJ whole genome shotgun (WGS) entry which is preliminary data.</text>
</comment>
<keyword evidence="3" id="KW-1185">Reference proteome</keyword>
<protein>
    <submittedName>
        <fullName evidence="2">Uncharacterized protein</fullName>
    </submittedName>
</protein>
<organism evidence="2 3">
    <name type="scientific">Metarhizium guizhouense (strain ARSEF 977)</name>
    <dbReference type="NCBI Taxonomy" id="1276136"/>
    <lineage>
        <taxon>Eukaryota</taxon>
        <taxon>Fungi</taxon>
        <taxon>Dikarya</taxon>
        <taxon>Ascomycota</taxon>
        <taxon>Pezizomycotina</taxon>
        <taxon>Sordariomycetes</taxon>
        <taxon>Hypocreomycetidae</taxon>
        <taxon>Hypocreales</taxon>
        <taxon>Clavicipitaceae</taxon>
        <taxon>Metarhizium</taxon>
    </lineage>
</organism>
<evidence type="ECO:0000256" key="1">
    <source>
        <dbReference type="SAM" id="MobiDB-lite"/>
    </source>
</evidence>
<proteinExistence type="predicted"/>
<evidence type="ECO:0000313" key="2">
    <source>
        <dbReference type="EMBL" id="KID87159.1"/>
    </source>
</evidence>
<feature type="region of interest" description="Disordered" evidence="1">
    <location>
        <begin position="1"/>
        <end position="27"/>
    </location>
</feature>
<sequence>MVHQRRRKCRYKKAATAAGCRRHPGNMMSRRASCPKLARYKPVTVRRSAAVPARKWYPPGRAMTSKNPEEELYTTTM</sequence>
<dbReference type="EMBL" id="AZNH01000017">
    <property type="protein sequence ID" value="KID87159.1"/>
    <property type="molecule type" value="Genomic_DNA"/>
</dbReference>
<gene>
    <name evidence="2" type="ORF">MGU_05569</name>
</gene>